<dbReference type="PROSITE" id="PS51747">
    <property type="entry name" value="CYT_DCMP_DEAMINASES_2"/>
    <property type="match status" value="1"/>
</dbReference>
<keyword evidence="6" id="KW-0378">Hydrolase</keyword>
<evidence type="ECO:0000256" key="2">
    <source>
        <dbReference type="ARBA" id="ARBA00011738"/>
    </source>
</evidence>
<feature type="compositionally biased region" description="Polar residues" evidence="9">
    <location>
        <begin position="524"/>
        <end position="533"/>
    </location>
</feature>
<feature type="compositionally biased region" description="Basic and acidic residues" evidence="9">
    <location>
        <begin position="537"/>
        <end position="549"/>
    </location>
</feature>
<dbReference type="CDD" id="cd01285">
    <property type="entry name" value="nucleoside_deaminase"/>
    <property type="match status" value="1"/>
</dbReference>
<dbReference type="STRING" id="71139.A0A059BFH5"/>
<dbReference type="OMA" id="TKMHDIF"/>
<comment type="subunit">
    <text evidence="2">Homodimer.</text>
</comment>
<dbReference type="PANTHER" id="PTHR11079:SF179">
    <property type="entry name" value="TRNA(ADENINE(34)) DEAMINASE, CHLOROPLASTIC"/>
    <property type="match status" value="1"/>
</dbReference>
<accession>A0A059BFH5</accession>
<dbReference type="Pfam" id="PF00383">
    <property type="entry name" value="dCMP_cyt_deam_1"/>
    <property type="match status" value="1"/>
</dbReference>
<comment type="catalytic activity">
    <reaction evidence="8">
        <text>adenosine(34) in tRNA + H2O + H(+) = inosine(34) in tRNA + NH4(+)</text>
        <dbReference type="Rhea" id="RHEA:43168"/>
        <dbReference type="Rhea" id="RHEA-COMP:10373"/>
        <dbReference type="Rhea" id="RHEA-COMP:10374"/>
        <dbReference type="ChEBI" id="CHEBI:15377"/>
        <dbReference type="ChEBI" id="CHEBI:15378"/>
        <dbReference type="ChEBI" id="CHEBI:28938"/>
        <dbReference type="ChEBI" id="CHEBI:74411"/>
        <dbReference type="ChEBI" id="CHEBI:82852"/>
        <dbReference type="EC" id="3.5.4.33"/>
    </reaction>
</comment>
<feature type="compositionally biased region" description="Basic and acidic residues" evidence="9">
    <location>
        <begin position="488"/>
        <end position="497"/>
    </location>
</feature>
<evidence type="ECO:0000313" key="11">
    <source>
        <dbReference type="EMBL" id="KCW64809.1"/>
    </source>
</evidence>
<dbReference type="KEGG" id="egr:104453846"/>
<evidence type="ECO:0000256" key="6">
    <source>
        <dbReference type="ARBA" id="ARBA00022801"/>
    </source>
</evidence>
<evidence type="ECO:0000256" key="7">
    <source>
        <dbReference type="ARBA" id="ARBA00022833"/>
    </source>
</evidence>
<feature type="region of interest" description="Disordered" evidence="9">
    <location>
        <begin position="721"/>
        <end position="810"/>
    </location>
</feature>
<feature type="compositionally biased region" description="Basic and acidic residues" evidence="9">
    <location>
        <begin position="645"/>
        <end position="657"/>
    </location>
</feature>
<feature type="compositionally biased region" description="Polar residues" evidence="9">
    <location>
        <begin position="793"/>
        <end position="810"/>
    </location>
</feature>
<feature type="compositionally biased region" description="Basic and acidic residues" evidence="9">
    <location>
        <begin position="335"/>
        <end position="374"/>
    </location>
</feature>
<dbReference type="InParanoid" id="A0A059BFH5"/>
<feature type="region of interest" description="Disordered" evidence="9">
    <location>
        <begin position="296"/>
        <end position="451"/>
    </location>
</feature>
<feature type="region of interest" description="Disordered" evidence="9">
    <location>
        <begin position="963"/>
        <end position="989"/>
    </location>
</feature>
<dbReference type="GO" id="GO:0008251">
    <property type="term" value="F:tRNA-specific adenosine deaminase activity"/>
    <property type="evidence" value="ECO:0000318"/>
    <property type="project" value="GO_Central"/>
</dbReference>
<keyword evidence="4" id="KW-0819">tRNA processing</keyword>
<dbReference type="OrthoDB" id="408702at2759"/>
<dbReference type="EC" id="3.5.4.33" evidence="3"/>
<dbReference type="SUPFAM" id="SSF53927">
    <property type="entry name" value="Cytidine deaminase-like"/>
    <property type="match status" value="1"/>
</dbReference>
<dbReference type="PANTHER" id="PTHR11079">
    <property type="entry name" value="CYTOSINE DEAMINASE FAMILY MEMBER"/>
    <property type="match status" value="1"/>
</dbReference>
<dbReference type="EMBL" id="KK198759">
    <property type="protein sequence ID" value="KCW64809.1"/>
    <property type="molecule type" value="Genomic_DNA"/>
</dbReference>
<feature type="domain" description="CMP/dCMP-type deaminase" evidence="10">
    <location>
        <begin position="1252"/>
        <end position="1374"/>
    </location>
</feature>
<name>A0A059BFH5_EUCGR</name>
<feature type="compositionally biased region" description="Basic and acidic residues" evidence="9">
    <location>
        <begin position="767"/>
        <end position="776"/>
    </location>
</feature>
<dbReference type="FunCoup" id="A0A059BFH5">
    <property type="interactions" value="1868"/>
</dbReference>
<evidence type="ECO:0000256" key="9">
    <source>
        <dbReference type="SAM" id="MobiDB-lite"/>
    </source>
</evidence>
<dbReference type="eggNOG" id="KOG1018">
    <property type="taxonomic scope" value="Eukaryota"/>
</dbReference>
<sequence>MLYPIGFHRAVLHCHGAQFHRMEIAQFWWSPSLKSNMNSARVRPTRRLGSAARDHSVSSWSYLLQPNLYAIRSTAQTHRDRSLAHGVFSPHVVEKAPEFAYQGEPFRLPFRLPFRRTPRKFMYSSNFLCYRSKGPLSLSFNDSSYLLTDRFDKYPFAHSPSPSPSCCCACSCCCARPACCGHSNCRVSISPSLLYGLRQSSLLQCSASRRLYFGGADRYYCRLPVHSIDQEVSDLYEEGSCAFRERSGGGRNGGRRRRIKCMVSEESNQIRRLRCFEDAEAVLSLLSEEVDEECFDSRGKRGSSSFKRYEVQREKIHGSEHSRGRKKKGSASKENNSKCKLERIEIESRDDVRMQDRGRGDFRREENRRAKKEASSCSSYHSFSSSGGFESDLEEIKDDGFAGETSSGHCKELRRRQESKTDNEMSEEDRIYREEREKNDTLEKKKAMARSNVEWDWRKKSEKKLNEQMVEEAQYQKESLEGCSTMSRTHDYDDRKSSTSRMQFTGAEKKSTFSTNLDPRASISHRQNGNEDVNISELERKSKRNEEVCRACGSDVKVSSQSEKQISSREEKPMASSGSILKNRNERRKPVGHVAERDEFAGNTQEFSQKLDIQKMDTEETSSLHRKSRRNDWEVNVNLGSSSAQKREEQSHPDDQITIKGKSGKSQQFTGPSESNQTAEGVSIVHSSRINLQQKTNVVSYSYPSEREQYYHTDSQALHLAHSSGESQDDVNKSKFRASDSSQQTSEKRMARQDTNLTSVVTLSGEAQDRQKESRGKVVQSDSASGSMPPRLTKQSSSHQKVLERPSSNQNINLVYQQNVQMINQEVNTVNSQSLLTPPPSQLVARGPSYADKTSGMPTEENFLESGSNTLSTRTETQTSALHAQLDSGGRRDGNHEELLYIRTHEDALGSALRMEESSGKFVREYIEKARHEISSEAEVDTSDAKSGYSSKDNIQAISTQGASEDIQLKNHDSTHPSGSPGSKGHSDEIWHEIDPSIHEVLKLEEPDSSTTSGPVAVNRSGRSLWNIMADIVRLRWGSRAESSTLASRSGRKSTMNESVSSETWFSGHEHGENNGDNVKQERSTPQKVTSSDQLHPLHSLTRNRTYSPRGEKRTPSEAEILSPVKSGSSSAKMISSGSAQQEEDFGWHEKVQDTNSPPLPLELAESSLPQPPRVTSPPRGEASSDTGENLLAGSGLREGLDQNAEKLIEVGGAEVTSSPLKQRKFQRAKQVTRDRFDEWEEAYRLESEQRRIDEMFMREALVEAKKAAEKWEVPVGAVLVQHGKIIARGFNLVEQLRDSTAHAEMICIKEASNVLRSWRLAETTLYVTLEPCPMCAGAILQARVDTLVWGAPNKLLGADGSWVRLFPIGEGATASGGTDKPAPPVHPFHPKMTIRRGVLESECADAMQQFFQLRRKKKEKKSETPPSCLPISPHPSKLLNKMHDMFHLMFCL</sequence>
<dbReference type="Gene3D" id="3.40.140.10">
    <property type="entry name" value="Cytidine Deaminase, domain 2"/>
    <property type="match status" value="1"/>
</dbReference>
<gene>
    <name evidence="11" type="ORF">EUGRSUZ_G02380</name>
</gene>
<feature type="region of interest" description="Disordered" evidence="9">
    <location>
        <begin position="1040"/>
        <end position="1193"/>
    </location>
</feature>
<evidence type="ECO:0000256" key="4">
    <source>
        <dbReference type="ARBA" id="ARBA00022694"/>
    </source>
</evidence>
<evidence type="ECO:0000256" key="5">
    <source>
        <dbReference type="ARBA" id="ARBA00022723"/>
    </source>
</evidence>
<keyword evidence="7" id="KW-0862">Zinc</keyword>
<dbReference type="GO" id="GO:0002100">
    <property type="term" value="P:tRNA wobble adenosine to inosine editing"/>
    <property type="evidence" value="ECO:0000318"/>
    <property type="project" value="GO_Central"/>
</dbReference>
<evidence type="ECO:0000259" key="10">
    <source>
        <dbReference type="PROSITE" id="PS51747"/>
    </source>
</evidence>
<organism evidence="11">
    <name type="scientific">Eucalyptus grandis</name>
    <name type="common">Flooded gum</name>
    <dbReference type="NCBI Taxonomy" id="71139"/>
    <lineage>
        <taxon>Eukaryota</taxon>
        <taxon>Viridiplantae</taxon>
        <taxon>Streptophyta</taxon>
        <taxon>Embryophyta</taxon>
        <taxon>Tracheophyta</taxon>
        <taxon>Spermatophyta</taxon>
        <taxon>Magnoliopsida</taxon>
        <taxon>eudicotyledons</taxon>
        <taxon>Gunneridae</taxon>
        <taxon>Pentapetalae</taxon>
        <taxon>rosids</taxon>
        <taxon>malvids</taxon>
        <taxon>Myrtales</taxon>
        <taxon>Myrtaceae</taxon>
        <taxon>Myrtoideae</taxon>
        <taxon>Eucalypteae</taxon>
        <taxon>Eucalyptus</taxon>
    </lineage>
</organism>
<feature type="compositionally biased region" description="Polar residues" evidence="9">
    <location>
        <begin position="753"/>
        <end position="762"/>
    </location>
</feature>
<dbReference type="Gramene" id="KCW64809">
    <property type="protein sequence ID" value="KCW64809"/>
    <property type="gene ID" value="EUGRSUZ_G02380"/>
</dbReference>
<feature type="compositionally biased region" description="Low complexity" evidence="9">
    <location>
        <begin position="375"/>
        <end position="390"/>
    </location>
</feature>
<feature type="compositionally biased region" description="Polar residues" evidence="9">
    <location>
        <begin position="664"/>
        <end position="681"/>
    </location>
</feature>
<comment type="cofactor">
    <cofactor evidence="1">
        <name>Zn(2+)</name>
        <dbReference type="ChEBI" id="CHEBI:29105"/>
    </cofactor>
</comment>
<evidence type="ECO:0000256" key="1">
    <source>
        <dbReference type="ARBA" id="ARBA00001947"/>
    </source>
</evidence>
<feature type="compositionally biased region" description="Polar residues" evidence="9">
    <location>
        <begin position="1041"/>
        <end position="1065"/>
    </location>
</feature>
<evidence type="ECO:0000256" key="8">
    <source>
        <dbReference type="ARBA" id="ARBA00048045"/>
    </source>
</evidence>
<dbReference type="InterPro" id="IPR028883">
    <property type="entry name" value="tRNA_aden_deaminase"/>
</dbReference>
<dbReference type="GO" id="GO:0046872">
    <property type="term" value="F:metal ion binding"/>
    <property type="evidence" value="ECO:0007669"/>
    <property type="project" value="UniProtKB-KW"/>
</dbReference>
<feature type="compositionally biased region" description="Basic and acidic residues" evidence="9">
    <location>
        <begin position="409"/>
        <end position="446"/>
    </location>
</feature>
<dbReference type="InterPro" id="IPR002125">
    <property type="entry name" value="CMP_dCMP_dom"/>
</dbReference>
<feature type="compositionally biased region" description="Basic and acidic residues" evidence="9">
    <location>
        <begin position="307"/>
        <end position="322"/>
    </location>
</feature>
<feature type="compositionally biased region" description="Low complexity" evidence="9">
    <location>
        <begin position="1126"/>
        <end position="1140"/>
    </location>
</feature>
<dbReference type="InterPro" id="IPR016193">
    <property type="entry name" value="Cytidine_deaminase-like"/>
</dbReference>
<dbReference type="GO" id="GO:0052717">
    <property type="term" value="F:tRNA-specific adenosine-34 deaminase activity"/>
    <property type="evidence" value="ECO:0007669"/>
    <property type="project" value="UniProtKB-EC"/>
</dbReference>
<dbReference type="GO" id="GO:0009507">
    <property type="term" value="C:chloroplast"/>
    <property type="evidence" value="ECO:0000318"/>
    <property type="project" value="GO_Central"/>
</dbReference>
<dbReference type="FunFam" id="3.40.140.10:FF:000005">
    <property type="entry name" value="tRNA-specific adenosine deaminase"/>
    <property type="match status" value="1"/>
</dbReference>
<proteinExistence type="inferred from homology"/>
<protein>
    <recommendedName>
        <fullName evidence="3">tRNA(adenine(34)) deaminase</fullName>
        <ecNumber evidence="3">3.5.4.33</ecNumber>
    </recommendedName>
</protein>
<reference evidence="11" key="1">
    <citation type="submission" date="2013-07" db="EMBL/GenBank/DDBJ databases">
        <title>The genome of Eucalyptus grandis.</title>
        <authorList>
            <person name="Schmutz J."/>
            <person name="Hayes R."/>
            <person name="Myburg A."/>
            <person name="Tuskan G."/>
            <person name="Grattapaglia D."/>
            <person name="Rokhsar D.S."/>
        </authorList>
    </citation>
    <scope>NUCLEOTIDE SEQUENCE</scope>
    <source>
        <tissue evidence="11">Leaf extractions</tissue>
    </source>
</reference>
<dbReference type="HAMAP" id="MF_00972">
    <property type="entry name" value="tRNA_aden_deaminase"/>
    <property type="match status" value="1"/>
</dbReference>
<keyword evidence="5" id="KW-0479">Metal-binding</keyword>
<evidence type="ECO:0000256" key="3">
    <source>
        <dbReference type="ARBA" id="ARBA00012740"/>
    </source>
</evidence>
<feature type="region of interest" description="Disordered" evidence="9">
    <location>
        <begin position="476"/>
        <end position="681"/>
    </location>
</feature>
<feature type="compositionally biased region" description="Basic and acidic residues" evidence="9">
    <location>
        <begin position="1068"/>
        <end position="1085"/>
    </location>
</feature>